<dbReference type="InterPro" id="IPR016181">
    <property type="entry name" value="Acyl_CoA_acyltransferase"/>
</dbReference>
<dbReference type="Proteomes" id="UP000000310">
    <property type="component" value="Chromosome"/>
</dbReference>
<evidence type="ECO:0000259" key="1">
    <source>
        <dbReference type="PROSITE" id="PS51186"/>
    </source>
</evidence>
<dbReference type="AlphaFoldDB" id="F0SA62"/>
<dbReference type="SUPFAM" id="SSF55729">
    <property type="entry name" value="Acyl-CoA N-acyltransferases (Nat)"/>
    <property type="match status" value="1"/>
</dbReference>
<evidence type="ECO:0000313" key="2">
    <source>
        <dbReference type="EMBL" id="ADY53626.1"/>
    </source>
</evidence>
<dbReference type="PANTHER" id="PTHR43451">
    <property type="entry name" value="ACETYLTRANSFERASE (GNAT) FAMILY PROTEIN"/>
    <property type="match status" value="1"/>
</dbReference>
<feature type="domain" description="N-acetyltransferase" evidence="1">
    <location>
        <begin position="1"/>
        <end position="155"/>
    </location>
</feature>
<protein>
    <submittedName>
        <fullName evidence="2">GCN5-related N-acetyltransferase</fullName>
    </submittedName>
</protein>
<dbReference type="PANTHER" id="PTHR43451:SF1">
    <property type="entry name" value="ACETYLTRANSFERASE"/>
    <property type="match status" value="1"/>
</dbReference>
<dbReference type="eggNOG" id="COG1247">
    <property type="taxonomic scope" value="Bacteria"/>
</dbReference>
<dbReference type="RefSeq" id="WP_013634111.1">
    <property type="nucleotide sequence ID" value="NC_015177.1"/>
</dbReference>
<keyword evidence="3" id="KW-1185">Reference proteome</keyword>
<dbReference type="HOGENOM" id="CLU_087351_0_1_10"/>
<dbReference type="InterPro" id="IPR052564">
    <property type="entry name" value="N-acetyltrans/Recomb-assoc"/>
</dbReference>
<name>F0SA62_PSESL</name>
<dbReference type="KEGG" id="psn:Pedsa_3087"/>
<dbReference type="GO" id="GO:0016747">
    <property type="term" value="F:acyltransferase activity, transferring groups other than amino-acyl groups"/>
    <property type="evidence" value="ECO:0007669"/>
    <property type="project" value="InterPro"/>
</dbReference>
<sequence>MIIRKGLSTDLTELQKLFSDTIKAVCQKDYNHEQLEVWASGIENRQRWQTVMAKQHVIVAQDNNGKIIGFCSLDNGNYIDLMFVHKDCQRQGIAYKLYAEIEKEAKRQRQTELSSNVSKTARPFFERIGFSVKKEQSVNVKSITLTNYKMTKTIEAPTFGSHPE</sequence>
<dbReference type="OrthoDB" id="424368at2"/>
<proteinExistence type="predicted"/>
<dbReference type="CDD" id="cd04301">
    <property type="entry name" value="NAT_SF"/>
    <property type="match status" value="1"/>
</dbReference>
<organism evidence="2 3">
    <name type="scientific">Pseudopedobacter saltans (strain ATCC 51119 / DSM 12145 / JCM 21818 / CCUG 39354 / LMG 10337 / NBRC 100064 / NCIMB 13643)</name>
    <name type="common">Pedobacter saltans</name>
    <dbReference type="NCBI Taxonomy" id="762903"/>
    <lineage>
        <taxon>Bacteria</taxon>
        <taxon>Pseudomonadati</taxon>
        <taxon>Bacteroidota</taxon>
        <taxon>Sphingobacteriia</taxon>
        <taxon>Sphingobacteriales</taxon>
        <taxon>Sphingobacteriaceae</taxon>
        <taxon>Pseudopedobacter</taxon>
    </lineage>
</organism>
<dbReference type="PROSITE" id="PS51186">
    <property type="entry name" value="GNAT"/>
    <property type="match status" value="1"/>
</dbReference>
<reference evidence="3" key="2">
    <citation type="submission" date="2011-02" db="EMBL/GenBank/DDBJ databases">
        <title>The complete genome of Pedobacter saltans DSM 12145.</title>
        <authorList>
            <consortium name="US DOE Joint Genome Institute (JGI-PGF)"/>
            <person name="Lucas S."/>
            <person name="Copeland A."/>
            <person name="Lapidus A."/>
            <person name="Bruce D."/>
            <person name="Goodwin L."/>
            <person name="Pitluck S."/>
            <person name="Kyrpides N."/>
            <person name="Mavromatis K."/>
            <person name="Pagani I."/>
            <person name="Ivanova N."/>
            <person name="Ovchinnikova G."/>
            <person name="Lu M."/>
            <person name="Detter J.C."/>
            <person name="Han C."/>
            <person name="Land M."/>
            <person name="Hauser L."/>
            <person name="Markowitz V."/>
            <person name="Cheng J.-F."/>
            <person name="Hugenholtz P."/>
            <person name="Woyke T."/>
            <person name="Wu D."/>
            <person name="Tindall B."/>
            <person name="Pomrenke H.G."/>
            <person name="Brambilla E."/>
            <person name="Klenk H.-P."/>
            <person name="Eisen J.A."/>
        </authorList>
    </citation>
    <scope>NUCLEOTIDE SEQUENCE [LARGE SCALE GENOMIC DNA]</scope>
    <source>
        <strain evidence="3">ATCC 51119 / DSM 12145 / JCM 21818 / LMG 10337 / NBRC 100064 / NCIMB 13643</strain>
    </source>
</reference>
<dbReference type="Gene3D" id="3.40.630.30">
    <property type="match status" value="1"/>
</dbReference>
<evidence type="ECO:0000313" key="3">
    <source>
        <dbReference type="Proteomes" id="UP000000310"/>
    </source>
</evidence>
<gene>
    <name evidence="2" type="ordered locus">Pedsa_3087</name>
</gene>
<accession>F0SA62</accession>
<dbReference type="Pfam" id="PF13673">
    <property type="entry name" value="Acetyltransf_10"/>
    <property type="match status" value="1"/>
</dbReference>
<dbReference type="EMBL" id="CP002545">
    <property type="protein sequence ID" value="ADY53626.1"/>
    <property type="molecule type" value="Genomic_DNA"/>
</dbReference>
<reference evidence="2 3" key="1">
    <citation type="journal article" date="2011" name="Stand. Genomic Sci.">
        <title>Complete genome sequence of the gliding, heparinolytic Pedobacter saltans type strain (113).</title>
        <authorList>
            <person name="Liolios K."/>
            <person name="Sikorski J."/>
            <person name="Lu M."/>
            <person name="Nolan M."/>
            <person name="Lapidus A."/>
            <person name="Lucas S."/>
            <person name="Hammon N."/>
            <person name="Deshpande S."/>
            <person name="Cheng J.F."/>
            <person name="Tapia R."/>
            <person name="Han C."/>
            <person name="Goodwin L."/>
            <person name="Pitluck S."/>
            <person name="Huntemann M."/>
            <person name="Ivanova N."/>
            <person name="Pagani I."/>
            <person name="Mavromatis K."/>
            <person name="Ovchinikova G."/>
            <person name="Pati A."/>
            <person name="Chen A."/>
            <person name="Palaniappan K."/>
            <person name="Land M."/>
            <person name="Hauser L."/>
            <person name="Brambilla E.M."/>
            <person name="Kotsyurbenko O."/>
            <person name="Rohde M."/>
            <person name="Tindall B.J."/>
            <person name="Abt B."/>
            <person name="Goker M."/>
            <person name="Detter J.C."/>
            <person name="Woyke T."/>
            <person name="Bristow J."/>
            <person name="Eisen J.A."/>
            <person name="Markowitz V."/>
            <person name="Hugenholtz P."/>
            <person name="Klenk H.P."/>
            <person name="Kyrpides N.C."/>
        </authorList>
    </citation>
    <scope>NUCLEOTIDE SEQUENCE [LARGE SCALE GENOMIC DNA]</scope>
    <source>
        <strain evidence="3">ATCC 51119 / DSM 12145 / JCM 21818 / LMG 10337 / NBRC 100064 / NCIMB 13643</strain>
    </source>
</reference>
<dbReference type="InterPro" id="IPR000182">
    <property type="entry name" value="GNAT_dom"/>
</dbReference>